<accession>A0ABT8RGD8</accession>
<organism evidence="4 5">
    <name type="scientific">Rhodocytophaga aerolata</name>
    <dbReference type="NCBI Taxonomy" id="455078"/>
    <lineage>
        <taxon>Bacteria</taxon>
        <taxon>Pseudomonadati</taxon>
        <taxon>Bacteroidota</taxon>
        <taxon>Cytophagia</taxon>
        <taxon>Cytophagales</taxon>
        <taxon>Rhodocytophagaceae</taxon>
        <taxon>Rhodocytophaga</taxon>
    </lineage>
</organism>
<feature type="domain" description="DUF1553" evidence="2">
    <location>
        <begin position="762"/>
        <end position="1015"/>
    </location>
</feature>
<evidence type="ECO:0000259" key="3">
    <source>
        <dbReference type="Pfam" id="PF07635"/>
    </source>
</evidence>
<dbReference type="RefSeq" id="WP_302041976.1">
    <property type="nucleotide sequence ID" value="NZ_JAUKPO010000045.1"/>
</dbReference>
<dbReference type="Pfam" id="PF07583">
    <property type="entry name" value="PSCyt2"/>
    <property type="match status" value="1"/>
</dbReference>
<dbReference type="Pfam" id="PF07587">
    <property type="entry name" value="PSD1"/>
    <property type="match status" value="1"/>
</dbReference>
<dbReference type="InterPro" id="IPR011444">
    <property type="entry name" value="DUF1549"/>
</dbReference>
<proteinExistence type="predicted"/>
<evidence type="ECO:0000259" key="1">
    <source>
        <dbReference type="Pfam" id="PF07583"/>
    </source>
</evidence>
<dbReference type="PANTHER" id="PTHR35889">
    <property type="entry name" value="CYCLOINULO-OLIGOSACCHARIDE FRUCTANOTRANSFERASE-RELATED"/>
    <property type="match status" value="1"/>
</dbReference>
<name>A0ABT8RGD8_9BACT</name>
<evidence type="ECO:0000259" key="2">
    <source>
        <dbReference type="Pfam" id="PF07587"/>
    </source>
</evidence>
<protein>
    <submittedName>
        <fullName evidence="4">DUF1553 domain-containing protein</fullName>
    </submittedName>
</protein>
<dbReference type="InterPro" id="IPR022655">
    <property type="entry name" value="DUF1553"/>
</dbReference>
<evidence type="ECO:0000313" key="4">
    <source>
        <dbReference type="EMBL" id="MDO1451177.1"/>
    </source>
</evidence>
<dbReference type="InterPro" id="IPR011429">
    <property type="entry name" value="Cyt_c_Planctomycete-type"/>
</dbReference>
<sequence length="1070" mass="122012">MTNPPDKKLLILGVLIWITCITLFVQSCSVDKPEEIASLENQLPATIDYNLHVRPILSDKCFFCHGPDKNKQEAGLELATREGALAPLEEHPDKFAIVPRNLAKSELYHRIISTEEEVMMPPRESNRELTAYEKAILLKWIEQGAEYKPHWSFIKPEKKPLPQVKEKEWTKNAIDYFVLHKLEENGLKTSPEADKETLLRRVTLDLTGLPPTLEETDAFLSDNSPNAYEKVVDRLLQSPHYGEKMAVDWLDVARFADTHGYTVDRYRPMWPWRDWVIKAFNENIPYDRFITWQMAGDLLPNPTREQKLATGFNRNHAQNVEGGIVNEEFRVEYVADRTNTLGTAFLGVTMECARCHDHKYDPISQKDYYSVFSFFNNVEEAGQISWDDAMPVPTMLLTEAKHDSLIQFFDEQLKGAENDLTHIIENEKQEFEEWKMTHSKKPLFNPAQGLQAHFTFDKLVKDAFINEVSANDKGTVLDPVIVPGKFGNAFQSNGDDILKLGKVGIFNRANPFSIGVWINIPKDLSKGVIFHKGNGDILYNFRGYFLNLREGKVELLMAHTWPYNNIVKITEKELPKEQWLHLLMTYDGSSKADGLKLYIDGKEAPMITEKDNLYKDILLTGEDQPGLQVGADWRGVGFKNGLVDDLLIYTRELTSLEASELVQVAQKGLSVQPQTQDEKALANYYFANFSPAYQKGLKELEKLREEKNKVVEEIPEIMVMEEMEKPRSTYLLKRGQYDNYGDKVNPDVPNSILPYAKNLPKNRLGLAKWLTHPDNPLTARVAVNRYWQIYFGKGLHKNANDFGNQGGLPSHPELLDYLAVNFRESGWDVKALQKLMVMSATYRQSSYASPALQEKDPENILLARGPAFRLTAEMVRDNALAASGLLVPKMGGPSVKPYQPEGLWAVNMTVYKQDTGQALYRRSLYTFWKRTNPPPSMNTFDAPDRSNCTVQRQQTSTPLQALVLLNDPQFVEAAKVLAERAGREYNTEKEQIVYMYRLLTGRKPTEKEVAILQKLYSNEQEKFKQYPDKMKGWLSAGEYKFTGDIDTPALAAGTVVASTILNSDAFLTRR</sequence>
<dbReference type="Gene3D" id="2.60.120.200">
    <property type="match status" value="1"/>
</dbReference>
<dbReference type="Pfam" id="PF07635">
    <property type="entry name" value="PSCyt1"/>
    <property type="match status" value="1"/>
</dbReference>
<feature type="domain" description="Cytochrome C Planctomycete-type" evidence="3">
    <location>
        <begin position="61"/>
        <end position="124"/>
    </location>
</feature>
<keyword evidence="5" id="KW-1185">Reference proteome</keyword>
<gene>
    <name evidence="4" type="ORF">Q0590_33190</name>
</gene>
<dbReference type="PANTHER" id="PTHR35889:SF3">
    <property type="entry name" value="F-BOX DOMAIN-CONTAINING PROTEIN"/>
    <property type="match status" value="1"/>
</dbReference>
<evidence type="ECO:0000313" key="5">
    <source>
        <dbReference type="Proteomes" id="UP001168528"/>
    </source>
</evidence>
<dbReference type="PROSITE" id="PS51257">
    <property type="entry name" value="PROKAR_LIPOPROTEIN"/>
    <property type="match status" value="1"/>
</dbReference>
<comment type="caution">
    <text evidence="4">The sequence shown here is derived from an EMBL/GenBank/DDBJ whole genome shotgun (WGS) entry which is preliminary data.</text>
</comment>
<dbReference type="Proteomes" id="UP001168528">
    <property type="component" value="Unassembled WGS sequence"/>
</dbReference>
<dbReference type="InterPro" id="IPR013320">
    <property type="entry name" value="ConA-like_dom_sf"/>
</dbReference>
<dbReference type="EMBL" id="JAUKPO010000045">
    <property type="protein sequence ID" value="MDO1451177.1"/>
    <property type="molecule type" value="Genomic_DNA"/>
</dbReference>
<feature type="domain" description="DUF1549" evidence="1">
    <location>
        <begin position="174"/>
        <end position="379"/>
    </location>
</feature>
<dbReference type="SUPFAM" id="SSF49899">
    <property type="entry name" value="Concanavalin A-like lectins/glucanases"/>
    <property type="match status" value="1"/>
</dbReference>
<reference evidence="4" key="1">
    <citation type="submission" date="2023-07" db="EMBL/GenBank/DDBJ databases">
        <title>The genome sequence of Rhodocytophaga aerolata KACC 12507.</title>
        <authorList>
            <person name="Zhang X."/>
        </authorList>
    </citation>
    <scope>NUCLEOTIDE SEQUENCE</scope>
    <source>
        <strain evidence="4">KACC 12507</strain>
    </source>
</reference>
<dbReference type="Pfam" id="PF13385">
    <property type="entry name" value="Laminin_G_3"/>
    <property type="match status" value="1"/>
</dbReference>